<evidence type="ECO:0000313" key="4">
    <source>
        <dbReference type="Proteomes" id="UP000188184"/>
    </source>
</evidence>
<feature type="domain" description="GFO/IDH/MocA-like oxidoreductase" evidence="2">
    <location>
        <begin position="132"/>
        <end position="269"/>
    </location>
</feature>
<dbReference type="Gene3D" id="3.40.50.720">
    <property type="entry name" value="NAD(P)-binding Rossmann-like Domain"/>
    <property type="match status" value="1"/>
</dbReference>
<dbReference type="EMBL" id="CP019640">
    <property type="protein sequence ID" value="AQQ51854.1"/>
    <property type="molecule type" value="Genomic_DNA"/>
</dbReference>
<protein>
    <submittedName>
        <fullName evidence="3">Oxidoreductase</fullName>
    </submittedName>
</protein>
<dbReference type="RefSeq" id="WP_077587726.1">
    <property type="nucleotide sequence ID" value="NZ_CP019640.1"/>
</dbReference>
<dbReference type="Gene3D" id="3.30.360.10">
    <property type="entry name" value="Dihydrodipicolinate Reductase, domain 2"/>
    <property type="match status" value="1"/>
</dbReference>
<evidence type="ECO:0000313" key="3">
    <source>
        <dbReference type="EMBL" id="AQQ51854.1"/>
    </source>
</evidence>
<evidence type="ECO:0000259" key="1">
    <source>
        <dbReference type="Pfam" id="PF01408"/>
    </source>
</evidence>
<feature type="domain" description="Gfo/Idh/MocA-like oxidoreductase N-terminal" evidence="1">
    <location>
        <begin position="4"/>
        <end position="122"/>
    </location>
</feature>
<organism evidence="3 4">
    <name type="scientific">Planococcus lenghuensis</name>
    <dbReference type="NCBI Taxonomy" id="2213202"/>
    <lineage>
        <taxon>Bacteria</taxon>
        <taxon>Bacillati</taxon>
        <taxon>Bacillota</taxon>
        <taxon>Bacilli</taxon>
        <taxon>Bacillales</taxon>
        <taxon>Caryophanaceae</taxon>
        <taxon>Planococcus</taxon>
    </lineage>
</organism>
<keyword evidence="4" id="KW-1185">Reference proteome</keyword>
<name>A0A1Q2KUQ8_9BACL</name>
<proteinExistence type="predicted"/>
<dbReference type="InterPro" id="IPR036291">
    <property type="entry name" value="NAD(P)-bd_dom_sf"/>
</dbReference>
<dbReference type="OrthoDB" id="9815825at2"/>
<dbReference type="KEGG" id="pmar:B0X71_01120"/>
<dbReference type="InterPro" id="IPR052515">
    <property type="entry name" value="Gfo/Idh/MocA_Oxidoreductase"/>
</dbReference>
<dbReference type="Pfam" id="PF22725">
    <property type="entry name" value="GFO_IDH_MocA_C3"/>
    <property type="match status" value="1"/>
</dbReference>
<dbReference type="Pfam" id="PF01408">
    <property type="entry name" value="GFO_IDH_MocA"/>
    <property type="match status" value="1"/>
</dbReference>
<dbReference type="GO" id="GO:0000166">
    <property type="term" value="F:nucleotide binding"/>
    <property type="evidence" value="ECO:0007669"/>
    <property type="project" value="InterPro"/>
</dbReference>
<sequence>MKKLKVGIAGPGGIAKNAHIPGYQQHREAEVTAVFSRSVERAAAAARKFSIPQAYNDYSDMLNRAELDAVSICVPNKFHAEMTIQALEAGCHVFCEKPPAMSADEVRKMQQVAERTGKVLTFNLHNRHSREVQAIRSCGAAGELGHIYAARVHALRRRGIPGWGVFTDKELQGGGPLIDIGVHMLDTALYLMDYPEPDTVLAVSHQQIGPRTDAGLMGQWNPATFSVEDALMGLIRFKDGQSLVIETSFALNMEQAEQTQVELFGDRGGAAVFPPRLFQDKAGQPSNTEFPFLKNGNMSERSVADFVESCFGRKEPLVKVEEAVRLQQLIDALYQSADCGKAISI</sequence>
<evidence type="ECO:0000259" key="2">
    <source>
        <dbReference type="Pfam" id="PF22725"/>
    </source>
</evidence>
<dbReference type="Proteomes" id="UP000188184">
    <property type="component" value="Chromosome"/>
</dbReference>
<reference evidence="3 4" key="1">
    <citation type="submission" date="2017-02" db="EMBL/GenBank/DDBJ databases">
        <title>The complete genomic sequence of a novel cold adapted crude oil-degrading bacterium Planococcus qaidamina Y42.</title>
        <authorList>
            <person name="Yang R."/>
        </authorList>
    </citation>
    <scope>NUCLEOTIDE SEQUENCE [LARGE SCALE GENOMIC DNA]</scope>
    <source>
        <strain evidence="3 4">Y42</strain>
    </source>
</reference>
<dbReference type="InterPro" id="IPR055170">
    <property type="entry name" value="GFO_IDH_MocA-like_dom"/>
</dbReference>
<dbReference type="SUPFAM" id="SSF55347">
    <property type="entry name" value="Glyceraldehyde-3-phosphate dehydrogenase-like, C-terminal domain"/>
    <property type="match status" value="1"/>
</dbReference>
<dbReference type="PANTHER" id="PTHR43249:SF1">
    <property type="entry name" value="D-GLUCOSIDE 3-DEHYDROGENASE"/>
    <property type="match status" value="1"/>
</dbReference>
<dbReference type="InterPro" id="IPR000683">
    <property type="entry name" value="Gfo/Idh/MocA-like_OxRdtase_N"/>
</dbReference>
<accession>A0A1Q2KUQ8</accession>
<gene>
    <name evidence="3" type="ORF">B0X71_01120</name>
</gene>
<dbReference type="SUPFAM" id="SSF51735">
    <property type="entry name" value="NAD(P)-binding Rossmann-fold domains"/>
    <property type="match status" value="1"/>
</dbReference>
<dbReference type="PANTHER" id="PTHR43249">
    <property type="entry name" value="UDP-N-ACETYL-2-AMINO-2-DEOXY-D-GLUCURONATE OXIDASE"/>
    <property type="match status" value="1"/>
</dbReference>
<dbReference type="AlphaFoldDB" id="A0A1Q2KUQ8"/>